<dbReference type="EMBL" id="GGEC01046404">
    <property type="protein sequence ID" value="MBX26888.1"/>
    <property type="molecule type" value="Transcribed_RNA"/>
</dbReference>
<evidence type="ECO:0000313" key="1">
    <source>
        <dbReference type="EMBL" id="MBX26888.1"/>
    </source>
</evidence>
<name>A0A2P2M9I5_RHIMU</name>
<protein>
    <submittedName>
        <fullName evidence="1">Uncharacterized protein</fullName>
    </submittedName>
</protein>
<reference evidence="1" key="1">
    <citation type="submission" date="2018-02" db="EMBL/GenBank/DDBJ databases">
        <title>Rhizophora mucronata_Transcriptome.</title>
        <authorList>
            <person name="Meera S.P."/>
            <person name="Sreeshan A."/>
            <person name="Augustine A."/>
        </authorList>
    </citation>
    <scope>NUCLEOTIDE SEQUENCE</scope>
    <source>
        <tissue evidence="1">Leaf</tissue>
    </source>
</reference>
<proteinExistence type="predicted"/>
<dbReference type="AlphaFoldDB" id="A0A2P2M9I5"/>
<organism evidence="1">
    <name type="scientific">Rhizophora mucronata</name>
    <name type="common">Asiatic mangrove</name>
    <dbReference type="NCBI Taxonomy" id="61149"/>
    <lineage>
        <taxon>Eukaryota</taxon>
        <taxon>Viridiplantae</taxon>
        <taxon>Streptophyta</taxon>
        <taxon>Embryophyta</taxon>
        <taxon>Tracheophyta</taxon>
        <taxon>Spermatophyta</taxon>
        <taxon>Magnoliopsida</taxon>
        <taxon>eudicotyledons</taxon>
        <taxon>Gunneridae</taxon>
        <taxon>Pentapetalae</taxon>
        <taxon>rosids</taxon>
        <taxon>fabids</taxon>
        <taxon>Malpighiales</taxon>
        <taxon>Rhizophoraceae</taxon>
        <taxon>Rhizophora</taxon>
    </lineage>
</organism>
<sequence length="25" mass="2382">MQTCNCSLLCGFGFVGAASAADTGG</sequence>
<accession>A0A2P2M9I5</accession>